<dbReference type="Proteomes" id="UP000358366">
    <property type="component" value="Unassembled WGS sequence"/>
</dbReference>
<evidence type="ECO:0000313" key="8">
    <source>
        <dbReference type="EMBL" id="RGS73759.1"/>
    </source>
</evidence>
<dbReference type="EMBL" id="CABHNI010000007">
    <property type="protein sequence ID" value="VUW92737.1"/>
    <property type="molecule type" value="Genomic_DNA"/>
</dbReference>
<dbReference type="RefSeq" id="WP_005330796.1">
    <property type="nucleotide sequence ID" value="NZ_AP031430.1"/>
</dbReference>
<dbReference type="Proteomes" id="UP000260841">
    <property type="component" value="Unassembled WGS sequence"/>
</dbReference>
<dbReference type="EMBL" id="QRVU01000002">
    <property type="protein sequence ID" value="RGS73759.1"/>
    <property type="molecule type" value="Genomic_DNA"/>
</dbReference>
<evidence type="ECO:0000313" key="14">
    <source>
        <dbReference type="EMBL" id="RHF76838.1"/>
    </source>
</evidence>
<dbReference type="Proteomes" id="UP000261055">
    <property type="component" value="Unassembled WGS sequence"/>
</dbReference>
<accession>A0A3E5GS64</accession>
<organism evidence="6 21">
    <name type="scientific">Dorea formicigenerans</name>
    <dbReference type="NCBI Taxonomy" id="39486"/>
    <lineage>
        <taxon>Bacteria</taxon>
        <taxon>Bacillati</taxon>
        <taxon>Bacillota</taxon>
        <taxon>Clostridia</taxon>
        <taxon>Lachnospirales</taxon>
        <taxon>Lachnospiraceae</taxon>
        <taxon>Dorea</taxon>
    </lineage>
</organism>
<dbReference type="Proteomes" id="UP000284962">
    <property type="component" value="Unassembled WGS sequence"/>
</dbReference>
<dbReference type="EMBL" id="QSEW01000026">
    <property type="protein sequence ID" value="RGZ97160.1"/>
    <property type="molecule type" value="Genomic_DNA"/>
</dbReference>
<evidence type="ECO:0000313" key="5">
    <source>
        <dbReference type="EMBL" id="RGN91759.1"/>
    </source>
</evidence>
<dbReference type="EMBL" id="QSGQ01000002">
    <property type="protein sequence ID" value="RHB41597.1"/>
    <property type="molecule type" value="Genomic_DNA"/>
</dbReference>
<dbReference type="EMBL" id="QRQQ01000015">
    <property type="protein sequence ID" value="RHN13785.1"/>
    <property type="molecule type" value="Genomic_DNA"/>
</dbReference>
<evidence type="ECO:0000313" key="31">
    <source>
        <dbReference type="Proteomes" id="UP000284962"/>
    </source>
</evidence>
<evidence type="ECO:0000313" key="7">
    <source>
        <dbReference type="EMBL" id="RGR59618.1"/>
    </source>
</evidence>
<evidence type="ECO:0000313" key="24">
    <source>
        <dbReference type="Proteomes" id="UP000266376"/>
    </source>
</evidence>
<keyword evidence="21" id="KW-1185">Reference proteome</keyword>
<evidence type="ECO:0000313" key="33">
    <source>
        <dbReference type="Proteomes" id="UP000285666"/>
    </source>
</evidence>
<evidence type="ECO:0000313" key="22">
    <source>
        <dbReference type="Proteomes" id="UP000261208"/>
    </source>
</evidence>
<evidence type="ECO:0000313" key="26">
    <source>
        <dbReference type="Proteomes" id="UP000283630"/>
    </source>
</evidence>
<dbReference type="InterPro" id="IPR005835">
    <property type="entry name" value="NTP_transferase_dom"/>
</dbReference>
<evidence type="ECO:0000313" key="17">
    <source>
        <dbReference type="EMBL" id="RHN13785.1"/>
    </source>
</evidence>
<evidence type="ECO:0000313" key="20">
    <source>
        <dbReference type="Proteomes" id="UP000260841"/>
    </source>
</evidence>
<dbReference type="Gene3D" id="3.90.550.10">
    <property type="entry name" value="Spore Coat Polysaccharide Biosynthesis Protein SpsA, Chain A"/>
    <property type="match status" value="1"/>
</dbReference>
<evidence type="ECO:0000313" key="32">
    <source>
        <dbReference type="Proteomes" id="UP000285652"/>
    </source>
</evidence>
<evidence type="ECO:0000313" key="15">
    <source>
        <dbReference type="EMBL" id="RHK60218.1"/>
    </source>
</evidence>
<dbReference type="Proteomes" id="UP000283652">
    <property type="component" value="Unassembled WGS sequence"/>
</dbReference>
<evidence type="ECO:0000313" key="11">
    <source>
        <dbReference type="EMBL" id="RGZ97160.1"/>
    </source>
</evidence>
<evidence type="ECO:0000313" key="34">
    <source>
        <dbReference type="Proteomes" id="UP000285981"/>
    </source>
</evidence>
<dbReference type="EMBL" id="QSVQ01000009">
    <property type="protein sequence ID" value="RGO50393.1"/>
    <property type="molecule type" value="Genomic_DNA"/>
</dbReference>
<dbReference type="Proteomes" id="UP000285666">
    <property type="component" value="Unassembled WGS sequence"/>
</dbReference>
<dbReference type="Proteomes" id="UP000283325">
    <property type="component" value="Unassembled WGS sequence"/>
</dbReference>
<proteinExistence type="predicted"/>
<evidence type="ECO:0000313" key="9">
    <source>
        <dbReference type="EMBL" id="RGT10167.1"/>
    </source>
</evidence>
<evidence type="ECO:0000313" key="12">
    <source>
        <dbReference type="EMBL" id="RHB41597.1"/>
    </source>
</evidence>
<dbReference type="EMBL" id="QRHN01000019">
    <property type="protein sequence ID" value="RHF76838.1"/>
    <property type="molecule type" value="Genomic_DNA"/>
</dbReference>
<dbReference type="EMBL" id="QSOI01000007">
    <property type="protein sequence ID" value="RGI84404.1"/>
    <property type="molecule type" value="Genomic_DNA"/>
</dbReference>
<evidence type="ECO:0000313" key="28">
    <source>
        <dbReference type="Proteomes" id="UP000284152"/>
    </source>
</evidence>
<dbReference type="GO" id="GO:0016740">
    <property type="term" value="F:transferase activity"/>
    <property type="evidence" value="ECO:0007669"/>
    <property type="project" value="UniProtKB-KW"/>
</dbReference>
<dbReference type="Proteomes" id="UP000284742">
    <property type="component" value="Unassembled WGS sequence"/>
</dbReference>
<dbReference type="EMBL" id="QRWH01000004">
    <property type="protein sequence ID" value="RGT10167.1"/>
    <property type="molecule type" value="Genomic_DNA"/>
</dbReference>
<keyword evidence="6" id="KW-0808">Transferase</keyword>
<evidence type="ECO:0000313" key="3">
    <source>
        <dbReference type="EMBL" id="RGK45460.1"/>
    </source>
</evidence>
<dbReference type="Proteomes" id="UP000261208">
    <property type="component" value="Unassembled WGS sequence"/>
</dbReference>
<evidence type="ECO:0000313" key="16">
    <source>
        <dbReference type="EMBL" id="RHL84273.1"/>
    </source>
</evidence>
<dbReference type="Proteomes" id="UP000283630">
    <property type="component" value="Unassembled WGS sequence"/>
</dbReference>
<evidence type="ECO:0000313" key="4">
    <source>
        <dbReference type="EMBL" id="RGK81938.1"/>
    </source>
</evidence>
<dbReference type="EMBL" id="QRPD01000020">
    <property type="protein sequence ID" value="RHL84273.1"/>
    <property type="molecule type" value="Genomic_DNA"/>
</dbReference>
<dbReference type="EMBL" id="QRUK01000007">
    <property type="protein sequence ID" value="RGR59618.1"/>
    <property type="molecule type" value="Genomic_DNA"/>
</dbReference>
<dbReference type="EMBL" id="QSHK01000017">
    <property type="protein sequence ID" value="RHC02907.1"/>
    <property type="molecule type" value="Genomic_DNA"/>
</dbReference>
<dbReference type="Proteomes" id="UP000284152">
    <property type="component" value="Unassembled WGS sequence"/>
</dbReference>
<evidence type="ECO:0000313" key="25">
    <source>
        <dbReference type="Proteomes" id="UP000283325"/>
    </source>
</evidence>
<dbReference type="EMBL" id="QRNS01000036">
    <property type="protein sequence ID" value="RHK60218.1"/>
    <property type="molecule type" value="Genomic_DNA"/>
</dbReference>
<evidence type="ECO:0000313" key="30">
    <source>
        <dbReference type="Proteomes" id="UP000284883"/>
    </source>
</evidence>
<dbReference type="Proteomes" id="UP000261324">
    <property type="component" value="Unassembled WGS sequence"/>
</dbReference>
<dbReference type="GeneID" id="92865576"/>
<reference evidence="19 20" key="1">
    <citation type="submission" date="2018-08" db="EMBL/GenBank/DDBJ databases">
        <title>A genome reference for cultivated species of the human gut microbiota.</title>
        <authorList>
            <person name="Zou Y."/>
            <person name="Xue W."/>
            <person name="Luo G."/>
        </authorList>
    </citation>
    <scope>NUCLEOTIDE SEQUENCE [LARGE SCALE GENOMIC DNA]</scope>
    <source>
        <strain evidence="10 24">AF12-11</strain>
        <strain evidence="9 26">AF19-4AC</strain>
        <strain evidence="8 34">AF21-25</strain>
        <strain evidence="7 27">AF25-11</strain>
        <strain evidence="17 32">AF31-13BH</strain>
        <strain evidence="16 25">AF36-1BH</strain>
        <strain evidence="15 28">AF42-21</strain>
        <strain evidence="14 33">AM23-7AC</strain>
        <strain evidence="13 29">AM37-5</strain>
        <strain evidence="12 30">AM40-15AC</strain>
        <strain evidence="11 31">AM46-16</strain>
        <strain evidence="6 21">OM02-12</strain>
        <strain evidence="5 20">OM03-2</strain>
        <strain evidence="4 23">TF09-3</strain>
        <strain evidence="3 22">TF11-11</strain>
        <strain evidence="2 19">TM09-19AC</strain>
    </source>
</reference>
<dbReference type="Pfam" id="PF00483">
    <property type="entry name" value="NTP_transferase"/>
    <property type="match status" value="1"/>
</dbReference>
<name>A0A3E5GS64_9FIRM</name>
<evidence type="ECO:0000313" key="19">
    <source>
        <dbReference type="Proteomes" id="UP000260664"/>
    </source>
</evidence>
<feature type="domain" description="Nucleotidyl transferase" evidence="1">
    <location>
        <begin position="7"/>
        <end position="184"/>
    </location>
</feature>
<evidence type="ECO:0000313" key="29">
    <source>
        <dbReference type="Proteomes" id="UP000284742"/>
    </source>
</evidence>
<evidence type="ECO:0000313" key="6">
    <source>
        <dbReference type="EMBL" id="RGO50393.1"/>
    </source>
</evidence>
<evidence type="ECO:0000313" key="2">
    <source>
        <dbReference type="EMBL" id="RGI84404.1"/>
    </source>
</evidence>
<dbReference type="Proteomes" id="UP000284883">
    <property type="component" value="Unassembled WGS sequence"/>
</dbReference>
<evidence type="ECO:0000259" key="1">
    <source>
        <dbReference type="Pfam" id="PF00483"/>
    </source>
</evidence>
<dbReference type="Proteomes" id="UP000266376">
    <property type="component" value="Unassembled WGS sequence"/>
</dbReference>
<gene>
    <name evidence="18" type="ORF">DFSSTS7063_00254</name>
    <name evidence="15" type="ORF">DW054_14780</name>
    <name evidence="14" type="ORF">DW658_12780</name>
    <name evidence="13" type="ORF">DW860_15485</name>
    <name evidence="12" type="ORF">DW885_05255</name>
    <name evidence="11" type="ORF">DW957_14735</name>
    <name evidence="10" type="ORF">DWV67_12785</name>
    <name evidence="9" type="ORF">DWX53_06625</name>
    <name evidence="8" type="ORF">DWX78_00500</name>
    <name evidence="7" type="ORF">DWY33_05765</name>
    <name evidence="17" type="ORF">DWZ24_13825</name>
    <name evidence="16" type="ORF">DWZ98_16095</name>
    <name evidence="6" type="ORF">DXB12_08770</name>
    <name evidence="5" type="ORF">DXB36_06190</name>
    <name evidence="4" type="ORF">DXC93_10480</name>
    <name evidence="3" type="ORF">DXD10_13205</name>
    <name evidence="2" type="ORF">DXD84_07750</name>
</gene>
<dbReference type="EMBL" id="QSRA01000013">
    <property type="protein sequence ID" value="RGK81938.1"/>
    <property type="molecule type" value="Genomic_DNA"/>
</dbReference>
<dbReference type="Proteomes" id="UP000285652">
    <property type="component" value="Unassembled WGS sequence"/>
</dbReference>
<dbReference type="SUPFAM" id="SSF53448">
    <property type="entry name" value="Nucleotide-diphospho-sugar transferases"/>
    <property type="match status" value="1"/>
</dbReference>
<dbReference type="EMBL" id="QSAJ01000036">
    <property type="protein sequence ID" value="RGW50974.1"/>
    <property type="molecule type" value="Genomic_DNA"/>
</dbReference>
<dbReference type="EMBL" id="QSVB01000005">
    <property type="protein sequence ID" value="RGN91759.1"/>
    <property type="molecule type" value="Genomic_DNA"/>
</dbReference>
<dbReference type="Proteomes" id="UP000260664">
    <property type="component" value="Unassembled WGS sequence"/>
</dbReference>
<evidence type="ECO:0000313" key="10">
    <source>
        <dbReference type="EMBL" id="RGW50974.1"/>
    </source>
</evidence>
<dbReference type="EMBL" id="QSQQ01000019">
    <property type="protein sequence ID" value="RGK45460.1"/>
    <property type="molecule type" value="Genomic_DNA"/>
</dbReference>
<evidence type="ECO:0000313" key="18">
    <source>
        <dbReference type="EMBL" id="VUW92737.1"/>
    </source>
</evidence>
<evidence type="ECO:0000313" key="27">
    <source>
        <dbReference type="Proteomes" id="UP000283652"/>
    </source>
</evidence>
<protein>
    <submittedName>
        <fullName evidence="18">Nucleotidyl transferase</fullName>
    </submittedName>
    <submittedName>
        <fullName evidence="6">Nucleotidyltransferase</fullName>
    </submittedName>
</protein>
<reference evidence="18 35" key="2">
    <citation type="submission" date="2019-07" db="EMBL/GenBank/DDBJ databases">
        <authorList>
            <person name="Hibberd C M."/>
            <person name="Gehrig L. J."/>
            <person name="Chang H.-W."/>
            <person name="Venkatesh S."/>
        </authorList>
    </citation>
    <scope>NUCLEOTIDE SEQUENCE [LARGE SCALE GENOMIC DNA]</scope>
    <source>
        <strain evidence="18">Dorea_formicigenerans_SSTS_Bg7063</strain>
    </source>
</reference>
<dbReference type="Proteomes" id="UP000285981">
    <property type="component" value="Unassembled WGS sequence"/>
</dbReference>
<evidence type="ECO:0000313" key="23">
    <source>
        <dbReference type="Proteomes" id="UP000261324"/>
    </source>
</evidence>
<sequence>MKKPVLVIMAAGMGSRYGGLKQIDPVDAKGRIIMDFSIFDAKRAGFEKVIFIIKKEQEDLFREAVGDRVSEYMEVSYAYQEINNIPAGFQVPEGRVKPWGTAHAVYSCKDMIDGPFAVINADDYYGREAFQLIYDYLNSHEDDDKFRYTMVGYKLCNTVTENGYVSRGVCEMNEAGELIGIRERTRIEHHENGIAFTEDDGATWTHLDDDTTVSMNMWGFSKSILDEIEKGFPAFLEKGLKENPMKCEYYLPGVVSDLLGENRATVAVLKSADKWYGVTYKEDKPVVMEAIRKMEEEGLYPA</sequence>
<evidence type="ECO:0000313" key="13">
    <source>
        <dbReference type="EMBL" id="RHC02907.1"/>
    </source>
</evidence>
<evidence type="ECO:0000313" key="21">
    <source>
        <dbReference type="Proteomes" id="UP000261055"/>
    </source>
</evidence>
<dbReference type="AlphaFoldDB" id="A0A3E5GS64"/>
<dbReference type="InterPro" id="IPR029044">
    <property type="entry name" value="Nucleotide-diphossugar_trans"/>
</dbReference>
<evidence type="ECO:0000313" key="35">
    <source>
        <dbReference type="Proteomes" id="UP000358366"/>
    </source>
</evidence>